<accession>A0ABT3KIZ2</accession>
<comment type="caution">
    <text evidence="3">The sequence shown here is derived from an EMBL/GenBank/DDBJ whole genome shotgun (WGS) entry which is preliminary data.</text>
</comment>
<feature type="transmembrane region" description="Helical" evidence="1">
    <location>
        <begin position="12"/>
        <end position="31"/>
    </location>
</feature>
<dbReference type="EMBL" id="JAPEUL010000009">
    <property type="protein sequence ID" value="MCW4630522.1"/>
    <property type="molecule type" value="Genomic_DNA"/>
</dbReference>
<keyword evidence="3" id="KW-0012">Acyltransferase</keyword>
<feature type="transmembrane region" description="Helical" evidence="1">
    <location>
        <begin position="240"/>
        <end position="257"/>
    </location>
</feature>
<feature type="transmembrane region" description="Helical" evidence="1">
    <location>
        <begin position="209"/>
        <end position="228"/>
    </location>
</feature>
<feature type="transmembrane region" description="Helical" evidence="1">
    <location>
        <begin position="72"/>
        <end position="89"/>
    </location>
</feature>
<evidence type="ECO:0000256" key="1">
    <source>
        <dbReference type="SAM" id="Phobius"/>
    </source>
</evidence>
<keyword evidence="1" id="KW-0812">Transmembrane</keyword>
<dbReference type="RefSeq" id="WP_265219873.1">
    <property type="nucleotide sequence ID" value="NZ_JAPEUL010000009.1"/>
</dbReference>
<dbReference type="GO" id="GO:0016746">
    <property type="term" value="F:acyltransferase activity"/>
    <property type="evidence" value="ECO:0007669"/>
    <property type="project" value="UniProtKB-KW"/>
</dbReference>
<feature type="transmembrane region" description="Helical" evidence="1">
    <location>
        <begin position="184"/>
        <end position="202"/>
    </location>
</feature>
<feature type="transmembrane region" description="Helical" evidence="1">
    <location>
        <begin position="43"/>
        <end position="60"/>
    </location>
</feature>
<keyword evidence="3" id="KW-0808">Transferase</keyword>
<feature type="transmembrane region" description="Helical" evidence="1">
    <location>
        <begin position="109"/>
        <end position="132"/>
    </location>
</feature>
<organism evidence="3 4">
    <name type="scientific">Marinomonas rhodophyticola</name>
    <dbReference type="NCBI Taxonomy" id="2992803"/>
    <lineage>
        <taxon>Bacteria</taxon>
        <taxon>Pseudomonadati</taxon>
        <taxon>Pseudomonadota</taxon>
        <taxon>Gammaproteobacteria</taxon>
        <taxon>Oceanospirillales</taxon>
        <taxon>Oceanospirillaceae</taxon>
        <taxon>Marinomonas</taxon>
    </lineage>
</organism>
<proteinExistence type="predicted"/>
<name>A0ABT3KIZ2_9GAMM</name>
<evidence type="ECO:0000313" key="3">
    <source>
        <dbReference type="EMBL" id="MCW4630522.1"/>
    </source>
</evidence>
<evidence type="ECO:0000259" key="2">
    <source>
        <dbReference type="Pfam" id="PF01757"/>
    </source>
</evidence>
<keyword evidence="1" id="KW-1133">Transmembrane helix</keyword>
<feature type="transmembrane region" description="Helical" evidence="1">
    <location>
        <begin position="144"/>
        <end position="164"/>
    </location>
</feature>
<protein>
    <submittedName>
        <fullName evidence="3">Acyltransferase</fullName>
    </submittedName>
</protein>
<dbReference type="Proteomes" id="UP001431181">
    <property type="component" value="Unassembled WGS sequence"/>
</dbReference>
<dbReference type="InterPro" id="IPR002656">
    <property type="entry name" value="Acyl_transf_3_dom"/>
</dbReference>
<reference evidence="3" key="1">
    <citation type="submission" date="2022-11" db="EMBL/GenBank/DDBJ databases">
        <title>Marinomonas sp. nov., isolated from marine algae.</title>
        <authorList>
            <person name="Choi D.G."/>
            <person name="Kim J.M."/>
            <person name="Lee J.K."/>
            <person name="Baek J.H."/>
            <person name="Jeon C.O."/>
        </authorList>
    </citation>
    <scope>NUCLEOTIDE SEQUENCE</scope>
    <source>
        <strain evidence="3">KJ51-3</strain>
    </source>
</reference>
<keyword evidence="4" id="KW-1185">Reference proteome</keyword>
<feature type="transmembrane region" description="Helical" evidence="1">
    <location>
        <begin position="300"/>
        <end position="319"/>
    </location>
</feature>
<gene>
    <name evidence="3" type="ORF">ONZ52_16915</name>
</gene>
<keyword evidence="1" id="KW-0472">Membrane</keyword>
<dbReference type="Pfam" id="PF01757">
    <property type="entry name" value="Acyl_transf_3"/>
    <property type="match status" value="1"/>
</dbReference>
<feature type="domain" description="Acyltransferase 3" evidence="2">
    <location>
        <begin position="8"/>
        <end position="319"/>
    </location>
</feature>
<evidence type="ECO:0000313" key="4">
    <source>
        <dbReference type="Proteomes" id="UP001431181"/>
    </source>
</evidence>
<sequence>MSSEKNYSAIDLLKLLLSFGVVYMHTSPLGYLLPEINHVLNNLIFRLAVPFFIIASAYFFFTKNTTDRYKQIKRVAILWSGWVCIYFLYDCLVQKKISIGYIFDYIFNINIFNIGGAWQFWYFPSLIILLLFLSHFGIRSLKSLAVIGVVIYMIGVFGDSYYIFSNEQINKIINFNNHYFFSPRNSLMNTLILGVIGAYTSVYDVKVNYKFMFAFLFVVCAYIIEFAFINNAGGWKDLNMYLSLPLISLFIFLLALNSRFSLSNNVSKYIRYTSTIVFSSHFLFMKIYDDYKLSALLQNNYLKFLFVMFFSLALSLFIIELSKKTSFKLLKSLY</sequence>